<sequence length="252" mass="26603">FTIIMKAGYDLVIVGSGIAGLSFALRVAEAGYSVAIFTKKDKAESNTNYAQGGIAAVTSVGDDLEKHVSDTLEAGDGLCDAEVVRKVLRDGPDRIEDLTKLGVAFTSLEDGRISLGKEGGHSKRRVLHVKDMTGKAIEEALLAAIAREGVEIHEHLFGIDLITARKVRKLGVKVDGDDDRILGLYAYDAGADAVRTISARAILLATGGAGQTYLYTTNPSIATGDGVAMASRAGLAVANLEFIQFHPTTFHS</sequence>
<dbReference type="InterPro" id="IPR003953">
    <property type="entry name" value="FAD-dep_OxRdtase_2_FAD-bd"/>
</dbReference>
<comment type="cofactor">
    <cofactor evidence="1">
        <name>FAD</name>
        <dbReference type="ChEBI" id="CHEBI:57692"/>
    </cofactor>
</comment>
<evidence type="ECO:0000256" key="4">
    <source>
        <dbReference type="ARBA" id="ARBA00023002"/>
    </source>
</evidence>
<dbReference type="GO" id="GO:0034628">
    <property type="term" value="P:'de novo' NAD+ biosynthetic process from L-aspartate"/>
    <property type="evidence" value="ECO:0007669"/>
    <property type="project" value="TreeGrafter"/>
</dbReference>
<dbReference type="Gene3D" id="3.50.50.60">
    <property type="entry name" value="FAD/NAD(P)-binding domain"/>
    <property type="match status" value="1"/>
</dbReference>
<keyword evidence="3" id="KW-0274">FAD</keyword>
<dbReference type="InterPro" id="IPR005288">
    <property type="entry name" value="NadB"/>
</dbReference>
<dbReference type="PANTHER" id="PTHR42716">
    <property type="entry name" value="L-ASPARTATE OXIDASE"/>
    <property type="match status" value="1"/>
</dbReference>
<dbReference type="EMBL" id="UINC01191819">
    <property type="protein sequence ID" value="SVE06641.1"/>
    <property type="molecule type" value="Genomic_DNA"/>
</dbReference>
<evidence type="ECO:0000259" key="5">
    <source>
        <dbReference type="Pfam" id="PF00890"/>
    </source>
</evidence>
<dbReference type="PANTHER" id="PTHR42716:SF2">
    <property type="entry name" value="L-ASPARTATE OXIDASE, CHLOROPLASTIC"/>
    <property type="match status" value="1"/>
</dbReference>
<organism evidence="6">
    <name type="scientific">marine metagenome</name>
    <dbReference type="NCBI Taxonomy" id="408172"/>
    <lineage>
        <taxon>unclassified sequences</taxon>
        <taxon>metagenomes</taxon>
        <taxon>ecological metagenomes</taxon>
    </lineage>
</organism>
<evidence type="ECO:0000313" key="6">
    <source>
        <dbReference type="EMBL" id="SVE06641.1"/>
    </source>
</evidence>
<evidence type="ECO:0000256" key="2">
    <source>
        <dbReference type="ARBA" id="ARBA00022630"/>
    </source>
</evidence>
<feature type="non-terminal residue" evidence="6">
    <location>
        <position position="1"/>
    </location>
</feature>
<keyword evidence="2" id="KW-0285">Flavoprotein</keyword>
<gene>
    <name evidence="6" type="ORF">METZ01_LOCUS459495</name>
</gene>
<dbReference type="SUPFAM" id="SSF51905">
    <property type="entry name" value="FAD/NAD(P)-binding domain"/>
    <property type="match status" value="1"/>
</dbReference>
<dbReference type="InterPro" id="IPR036188">
    <property type="entry name" value="FAD/NAD-bd_sf"/>
</dbReference>
<dbReference type="Pfam" id="PF00890">
    <property type="entry name" value="FAD_binding_2"/>
    <property type="match status" value="1"/>
</dbReference>
<name>A0A383AGB8_9ZZZZ</name>
<reference evidence="6" key="1">
    <citation type="submission" date="2018-05" db="EMBL/GenBank/DDBJ databases">
        <authorList>
            <person name="Lanie J.A."/>
            <person name="Ng W.-L."/>
            <person name="Kazmierczak K.M."/>
            <person name="Andrzejewski T.M."/>
            <person name="Davidsen T.M."/>
            <person name="Wayne K.J."/>
            <person name="Tettelin H."/>
            <person name="Glass J.I."/>
            <person name="Rusch D."/>
            <person name="Podicherti R."/>
            <person name="Tsui H.-C.T."/>
            <person name="Winkler M.E."/>
        </authorList>
    </citation>
    <scope>NUCLEOTIDE SEQUENCE</scope>
</reference>
<proteinExistence type="predicted"/>
<evidence type="ECO:0000256" key="1">
    <source>
        <dbReference type="ARBA" id="ARBA00001974"/>
    </source>
</evidence>
<keyword evidence="4" id="KW-0560">Oxidoreductase</keyword>
<feature type="non-terminal residue" evidence="6">
    <location>
        <position position="252"/>
    </location>
</feature>
<evidence type="ECO:0000256" key="3">
    <source>
        <dbReference type="ARBA" id="ARBA00022827"/>
    </source>
</evidence>
<dbReference type="AlphaFoldDB" id="A0A383AGB8"/>
<accession>A0A383AGB8</accession>
<protein>
    <recommendedName>
        <fullName evidence="5">FAD-dependent oxidoreductase 2 FAD-binding domain-containing protein</fullName>
    </recommendedName>
</protein>
<dbReference type="GO" id="GO:0008734">
    <property type="term" value="F:L-aspartate oxidase activity"/>
    <property type="evidence" value="ECO:0007669"/>
    <property type="project" value="InterPro"/>
</dbReference>
<feature type="domain" description="FAD-dependent oxidoreductase 2 FAD-binding" evidence="5">
    <location>
        <begin position="10"/>
        <end position="250"/>
    </location>
</feature>